<dbReference type="RefSeq" id="WP_284371111.1">
    <property type="nucleotide sequence ID" value="NZ_BSNL01000001.1"/>
</dbReference>
<evidence type="ECO:0000313" key="3">
    <source>
        <dbReference type="EMBL" id="GLQ26185.1"/>
    </source>
</evidence>
<name>A0ABQ5VGG8_9RHOB</name>
<organism evidence="3 4">
    <name type="scientific">Sulfitobacter pacificus</name>
    <dbReference type="NCBI Taxonomy" id="1499314"/>
    <lineage>
        <taxon>Bacteria</taxon>
        <taxon>Pseudomonadati</taxon>
        <taxon>Pseudomonadota</taxon>
        <taxon>Alphaproteobacteria</taxon>
        <taxon>Rhodobacterales</taxon>
        <taxon>Roseobacteraceae</taxon>
        <taxon>Sulfitobacter</taxon>
    </lineage>
</organism>
<feature type="domain" description="Pyrrolo-quinoline quinone repeat" evidence="2">
    <location>
        <begin position="393"/>
        <end position="455"/>
    </location>
</feature>
<dbReference type="InterPro" id="IPR011047">
    <property type="entry name" value="Quinoprotein_ADH-like_sf"/>
</dbReference>
<dbReference type="EMBL" id="BSNL01000001">
    <property type="protein sequence ID" value="GLQ26185.1"/>
    <property type="molecule type" value="Genomic_DNA"/>
</dbReference>
<dbReference type="InterPro" id="IPR018391">
    <property type="entry name" value="PQQ_b-propeller_rpt"/>
</dbReference>
<evidence type="ECO:0000313" key="4">
    <source>
        <dbReference type="Proteomes" id="UP001161388"/>
    </source>
</evidence>
<feature type="signal peptide" evidence="1">
    <location>
        <begin position="1"/>
        <end position="23"/>
    </location>
</feature>
<comment type="caution">
    <text evidence="3">The sequence shown here is derived from an EMBL/GenBank/DDBJ whole genome shotgun (WGS) entry which is preliminary data.</text>
</comment>
<dbReference type="Proteomes" id="UP001161388">
    <property type="component" value="Unassembled WGS sequence"/>
</dbReference>
<accession>A0ABQ5VGG8</accession>
<dbReference type="SMART" id="SM00564">
    <property type="entry name" value="PQQ"/>
    <property type="match status" value="6"/>
</dbReference>
<keyword evidence="1" id="KW-0732">Signal</keyword>
<keyword evidence="4" id="KW-1185">Reference proteome</keyword>
<dbReference type="Gene3D" id="2.130.10.10">
    <property type="entry name" value="YVTN repeat-like/Quinoprotein amine dehydrogenase"/>
    <property type="match status" value="1"/>
</dbReference>
<proteinExistence type="predicted"/>
<reference evidence="3" key="1">
    <citation type="journal article" date="2014" name="Int. J. Syst. Evol. Microbiol.">
        <title>Complete genome of a new Firmicutes species belonging to the dominant human colonic microbiota ('Ruminococcus bicirculans') reveals two chromosomes and a selective capacity to utilize plant glucans.</title>
        <authorList>
            <consortium name="NISC Comparative Sequencing Program"/>
            <person name="Wegmann U."/>
            <person name="Louis P."/>
            <person name="Goesmann A."/>
            <person name="Henrissat B."/>
            <person name="Duncan S.H."/>
            <person name="Flint H.J."/>
        </authorList>
    </citation>
    <scope>NUCLEOTIDE SEQUENCE</scope>
    <source>
        <strain evidence="3">NBRC 109915</strain>
    </source>
</reference>
<dbReference type="InterPro" id="IPR002372">
    <property type="entry name" value="PQQ_rpt_dom"/>
</dbReference>
<reference evidence="3" key="2">
    <citation type="submission" date="2023-01" db="EMBL/GenBank/DDBJ databases">
        <title>Draft genome sequence of Sulfitobacter pacificus strain NBRC 109915.</title>
        <authorList>
            <person name="Sun Q."/>
            <person name="Mori K."/>
        </authorList>
    </citation>
    <scope>NUCLEOTIDE SEQUENCE</scope>
    <source>
        <strain evidence="3">NBRC 109915</strain>
    </source>
</reference>
<sequence>MTYSTVFGTVSGKAKLWGLPVLAATLLLGACNEREDYLPGPREDVSAVLQNTTLVAADVDRGQQENTSRPISLGAAQNNASWTHATGTAKYRVSHPALRSAPQLAWSADIGDGDSRRYRITADPVVDAGRVFTLDAGAQVTATSTSGATLWTRDLTPASDKQGQGSGGGLAVQGDTLYVSIGYGVLAALDVATGGIRWTQDLDASGSGAPTVYGDLVYLTAGDGTGWAVNKTDGRIEWQTSGSSSANNVLGTPAPAVTDQLAIFSYGSGEIQAVFRQGGLSRWTSAVLGKRPGRALSSISDVTSAPVISGNRLFAGNQSGRLSALNLGSGDKIWTARDGAIGPVWPAGGSVFVISDLNELLRLDASDGSRIWGVPLPNFVKSRPNRQSEIFTHHGPVVAGGRVIVASNDGMLRSFDPVNGALAGSVEIPGGATTAPVVAGGTLYVVSRKGQLLAFR</sequence>
<gene>
    <name evidence="3" type="ORF">GCM10007927_09880</name>
</gene>
<dbReference type="SUPFAM" id="SSF50998">
    <property type="entry name" value="Quinoprotein alcohol dehydrogenase-like"/>
    <property type="match status" value="1"/>
</dbReference>
<protein>
    <submittedName>
        <fullName evidence="3">Pyrrolo-quinoline quinone</fullName>
    </submittedName>
</protein>
<dbReference type="InterPro" id="IPR015943">
    <property type="entry name" value="WD40/YVTN_repeat-like_dom_sf"/>
</dbReference>
<dbReference type="Pfam" id="PF13360">
    <property type="entry name" value="PQQ_2"/>
    <property type="match status" value="2"/>
</dbReference>
<feature type="chain" id="PRO_5046067154" evidence="1">
    <location>
        <begin position="24"/>
        <end position="456"/>
    </location>
</feature>
<dbReference type="PANTHER" id="PTHR34512:SF30">
    <property type="entry name" value="OUTER MEMBRANE PROTEIN ASSEMBLY FACTOR BAMB"/>
    <property type="match status" value="1"/>
</dbReference>
<evidence type="ECO:0000256" key="1">
    <source>
        <dbReference type="SAM" id="SignalP"/>
    </source>
</evidence>
<dbReference type="PANTHER" id="PTHR34512">
    <property type="entry name" value="CELL SURFACE PROTEIN"/>
    <property type="match status" value="1"/>
</dbReference>
<feature type="domain" description="Pyrrolo-quinoline quinone repeat" evidence="2">
    <location>
        <begin position="139"/>
        <end position="372"/>
    </location>
</feature>
<evidence type="ECO:0000259" key="2">
    <source>
        <dbReference type="Pfam" id="PF13360"/>
    </source>
</evidence>